<keyword evidence="2 3" id="KW-0040">ANK repeat</keyword>
<evidence type="ECO:0000256" key="2">
    <source>
        <dbReference type="ARBA" id="ARBA00023043"/>
    </source>
</evidence>
<dbReference type="EMBL" id="OBDZ01000010">
    <property type="protein sequence ID" value="SNY26437.1"/>
    <property type="molecule type" value="Genomic_DNA"/>
</dbReference>
<dbReference type="InterPro" id="IPR036770">
    <property type="entry name" value="Ankyrin_rpt-contain_sf"/>
</dbReference>
<dbReference type="AlphaFoldDB" id="A0A285GSD8"/>
<organism evidence="4 5">
    <name type="scientific">Orenia metallireducens</name>
    <dbReference type="NCBI Taxonomy" id="1413210"/>
    <lineage>
        <taxon>Bacteria</taxon>
        <taxon>Bacillati</taxon>
        <taxon>Bacillota</taxon>
        <taxon>Clostridia</taxon>
        <taxon>Halanaerobiales</taxon>
        <taxon>Halobacteroidaceae</taxon>
        <taxon>Orenia</taxon>
    </lineage>
</organism>
<dbReference type="Gene3D" id="1.25.40.20">
    <property type="entry name" value="Ankyrin repeat-containing domain"/>
    <property type="match status" value="1"/>
</dbReference>
<dbReference type="PROSITE" id="PS50088">
    <property type="entry name" value="ANK_REPEAT"/>
    <property type="match status" value="1"/>
</dbReference>
<keyword evidence="1" id="KW-0677">Repeat</keyword>
<dbReference type="PANTHER" id="PTHR24171">
    <property type="entry name" value="ANKYRIN REPEAT DOMAIN-CONTAINING PROTEIN 39-RELATED"/>
    <property type="match status" value="1"/>
</dbReference>
<dbReference type="PROSITE" id="PS50297">
    <property type="entry name" value="ANK_REP_REGION"/>
    <property type="match status" value="1"/>
</dbReference>
<name>A0A285GSD8_9FIRM</name>
<evidence type="ECO:0000313" key="5">
    <source>
        <dbReference type="Proteomes" id="UP000219573"/>
    </source>
</evidence>
<evidence type="ECO:0000256" key="3">
    <source>
        <dbReference type="PROSITE-ProRule" id="PRU00023"/>
    </source>
</evidence>
<gene>
    <name evidence="4" type="ORF">SAMN06265827_1101</name>
</gene>
<accession>A0A285GSD8</accession>
<dbReference type="Pfam" id="PF13637">
    <property type="entry name" value="Ank_4"/>
    <property type="match status" value="1"/>
</dbReference>
<dbReference type="Proteomes" id="UP000219573">
    <property type="component" value="Unassembled WGS sequence"/>
</dbReference>
<dbReference type="Pfam" id="PF12796">
    <property type="entry name" value="Ank_2"/>
    <property type="match status" value="1"/>
</dbReference>
<dbReference type="InterPro" id="IPR002110">
    <property type="entry name" value="Ankyrin_rpt"/>
</dbReference>
<protein>
    <submittedName>
        <fullName evidence="4">Ankyrin repeat</fullName>
    </submittedName>
</protein>
<evidence type="ECO:0000256" key="1">
    <source>
        <dbReference type="ARBA" id="ARBA00022737"/>
    </source>
</evidence>
<sequence>SKVAKFILKFRKLLVLFYEMTRLHSQTCKVVDYLLSNLQILNLLFRYISKEKLEKISSFESSLIVGISIIAFSKNKAKELILNQINRYFRDNYFAPISQEIILLDFITSLISNLSLVWNFGMVDKDGNSFREIDEKIEIDQNEETNSFNQNFSLKKDKENKGRLLIEAIKNNDLKLIKELLDMRVDLNYADNNNRTPLIHAVKFQKLELVDRLIELGADLNLRDNKGRTALIEAVIANNAKIAARLINANSDINIRYLGKTPLELARDWNRNNIIRLLDNL</sequence>
<keyword evidence="5" id="KW-1185">Reference proteome</keyword>
<feature type="repeat" description="ANK" evidence="3">
    <location>
        <begin position="193"/>
        <end position="225"/>
    </location>
</feature>
<reference evidence="5" key="1">
    <citation type="submission" date="2017-09" db="EMBL/GenBank/DDBJ databases">
        <authorList>
            <person name="Varghese N."/>
            <person name="Submissions S."/>
        </authorList>
    </citation>
    <scope>NUCLEOTIDE SEQUENCE [LARGE SCALE GENOMIC DNA]</scope>
    <source>
        <strain evidence="5">MSL47</strain>
    </source>
</reference>
<dbReference type="SUPFAM" id="SSF48403">
    <property type="entry name" value="Ankyrin repeat"/>
    <property type="match status" value="1"/>
</dbReference>
<dbReference type="SMART" id="SM00248">
    <property type="entry name" value="ANK"/>
    <property type="match status" value="3"/>
</dbReference>
<evidence type="ECO:0000313" key="4">
    <source>
        <dbReference type="EMBL" id="SNY26437.1"/>
    </source>
</evidence>
<feature type="non-terminal residue" evidence="4">
    <location>
        <position position="1"/>
    </location>
</feature>
<proteinExistence type="predicted"/>